<proteinExistence type="evidence at transcript level"/>
<protein>
    <submittedName>
        <fullName evidence="2">Putative secreted salivary gland peptide</fullName>
    </submittedName>
</protein>
<name>A0A2L2YKT7_PARTP</name>
<sequence>MFRFVKSLSRQTVKYYTFLPRNFCDVKSIPIVQFDFVKEKVLKKQLLLVDVREPIELKEEGKIPNSVNIPLGQIMEAFKMNDSAFQTKYGVTKPNSTSNFVLTCKSGKRTNTAYATLNELGYKNIAVYSGSFLDWIERGGPIEK</sequence>
<dbReference type="PROSITE" id="PS50206">
    <property type="entry name" value="RHODANESE_3"/>
    <property type="match status" value="1"/>
</dbReference>
<dbReference type="InterPro" id="IPR001763">
    <property type="entry name" value="Rhodanese-like_dom"/>
</dbReference>
<organism evidence="2">
    <name type="scientific">Parasteatoda tepidariorum</name>
    <name type="common">Common house spider</name>
    <name type="synonym">Achaearanea tepidariorum</name>
    <dbReference type="NCBI Taxonomy" id="114398"/>
    <lineage>
        <taxon>Eukaryota</taxon>
        <taxon>Metazoa</taxon>
        <taxon>Ecdysozoa</taxon>
        <taxon>Arthropoda</taxon>
        <taxon>Chelicerata</taxon>
        <taxon>Arachnida</taxon>
        <taxon>Araneae</taxon>
        <taxon>Araneomorphae</taxon>
        <taxon>Entelegynae</taxon>
        <taxon>Araneoidea</taxon>
        <taxon>Theridiidae</taxon>
        <taxon>Parasteatoda</taxon>
    </lineage>
</organism>
<dbReference type="SUPFAM" id="SSF52821">
    <property type="entry name" value="Rhodanese/Cell cycle control phosphatase"/>
    <property type="match status" value="1"/>
</dbReference>
<feature type="domain" description="Rhodanese" evidence="1">
    <location>
        <begin position="42"/>
        <end position="144"/>
    </location>
</feature>
<dbReference type="PANTHER" id="PTHR44086">
    <property type="entry name" value="THIOSULFATE SULFURTRANSFERASE RDL2, MITOCHONDRIAL-RELATED"/>
    <property type="match status" value="1"/>
</dbReference>
<dbReference type="EMBL" id="IAAA01033704">
    <property type="protein sequence ID" value="LAA08726.1"/>
    <property type="molecule type" value="mRNA"/>
</dbReference>
<dbReference type="SMART" id="SM00450">
    <property type="entry name" value="RHOD"/>
    <property type="match status" value="1"/>
</dbReference>
<dbReference type="PANTHER" id="PTHR44086:SF10">
    <property type="entry name" value="THIOSULFATE SULFURTRANSFERASE_RHODANESE-LIKE DOMAIN-CONTAINING PROTEIN 3"/>
    <property type="match status" value="1"/>
</dbReference>
<dbReference type="Gene3D" id="3.40.250.10">
    <property type="entry name" value="Rhodanese-like domain"/>
    <property type="match status" value="1"/>
</dbReference>
<dbReference type="EMBL" id="IAAA01033703">
    <property type="protein sequence ID" value="LAA08724.1"/>
    <property type="molecule type" value="mRNA"/>
</dbReference>
<evidence type="ECO:0000313" key="2">
    <source>
        <dbReference type="EMBL" id="LAA08726.1"/>
    </source>
</evidence>
<reference evidence="2" key="1">
    <citation type="journal article" date="2016" name="Mol. Ecol. Resour.">
        <title>Evaluation of the impact of RNA preservation methods of spiders for de novo transcriptome assembly.</title>
        <authorList>
            <person name="Kono N."/>
            <person name="Nakamura H."/>
            <person name="Ito Y."/>
            <person name="Tomita M."/>
            <person name="Arakawa K."/>
        </authorList>
    </citation>
    <scope>NUCLEOTIDE SEQUENCE</scope>
    <source>
        <tissue evidence="2">Whole body</tissue>
    </source>
</reference>
<evidence type="ECO:0000259" key="1">
    <source>
        <dbReference type="PROSITE" id="PS50206"/>
    </source>
</evidence>
<dbReference type="AlphaFoldDB" id="A0A2L2YKT7"/>
<dbReference type="Pfam" id="PF00581">
    <property type="entry name" value="Rhodanese"/>
    <property type="match status" value="1"/>
</dbReference>
<accession>A0A2L2YKT7</accession>
<dbReference type="InterPro" id="IPR036873">
    <property type="entry name" value="Rhodanese-like_dom_sf"/>
</dbReference>